<keyword evidence="1" id="KW-0732">Signal</keyword>
<evidence type="ECO:0000313" key="2">
    <source>
        <dbReference type="EMBL" id="KAK3770926.1"/>
    </source>
</evidence>
<dbReference type="Proteomes" id="UP001283361">
    <property type="component" value="Unassembled WGS sequence"/>
</dbReference>
<evidence type="ECO:0000313" key="3">
    <source>
        <dbReference type="Proteomes" id="UP001283361"/>
    </source>
</evidence>
<gene>
    <name evidence="2" type="ORF">RRG08_032861</name>
</gene>
<name>A0AAE1DHN0_9GAST</name>
<dbReference type="EMBL" id="JAWDGP010003784">
    <property type="protein sequence ID" value="KAK3770926.1"/>
    <property type="molecule type" value="Genomic_DNA"/>
</dbReference>
<evidence type="ECO:0000256" key="1">
    <source>
        <dbReference type="SAM" id="SignalP"/>
    </source>
</evidence>
<evidence type="ECO:0008006" key="4">
    <source>
        <dbReference type="Google" id="ProtNLM"/>
    </source>
</evidence>
<dbReference type="AlphaFoldDB" id="A0AAE1DHN0"/>
<proteinExistence type="predicted"/>
<protein>
    <recommendedName>
        <fullName evidence="4">Secreted protein</fullName>
    </recommendedName>
</protein>
<sequence>MFLGFPILLFLGNARSRYSLFCGSQFFWKIIQTRDRACLDDNYGVIQFYLLQPRRAMMPLVLCFIGQGTQSA</sequence>
<accession>A0AAE1DHN0</accession>
<feature type="chain" id="PRO_5042001171" description="Secreted protein" evidence="1">
    <location>
        <begin position="17"/>
        <end position="72"/>
    </location>
</feature>
<keyword evidence="3" id="KW-1185">Reference proteome</keyword>
<organism evidence="2 3">
    <name type="scientific">Elysia crispata</name>
    <name type="common">lettuce slug</name>
    <dbReference type="NCBI Taxonomy" id="231223"/>
    <lineage>
        <taxon>Eukaryota</taxon>
        <taxon>Metazoa</taxon>
        <taxon>Spiralia</taxon>
        <taxon>Lophotrochozoa</taxon>
        <taxon>Mollusca</taxon>
        <taxon>Gastropoda</taxon>
        <taxon>Heterobranchia</taxon>
        <taxon>Euthyneura</taxon>
        <taxon>Panpulmonata</taxon>
        <taxon>Sacoglossa</taxon>
        <taxon>Placobranchoidea</taxon>
        <taxon>Plakobranchidae</taxon>
        <taxon>Elysia</taxon>
    </lineage>
</organism>
<reference evidence="2" key="1">
    <citation type="journal article" date="2023" name="G3 (Bethesda)">
        <title>A reference genome for the long-term kleptoplast-retaining sea slug Elysia crispata morphotype clarki.</title>
        <authorList>
            <person name="Eastman K.E."/>
            <person name="Pendleton A.L."/>
            <person name="Shaikh M.A."/>
            <person name="Suttiyut T."/>
            <person name="Ogas R."/>
            <person name="Tomko P."/>
            <person name="Gavelis G."/>
            <person name="Widhalm J.R."/>
            <person name="Wisecaver J.H."/>
        </authorList>
    </citation>
    <scope>NUCLEOTIDE SEQUENCE</scope>
    <source>
        <strain evidence="2">ECLA1</strain>
    </source>
</reference>
<comment type="caution">
    <text evidence="2">The sequence shown here is derived from an EMBL/GenBank/DDBJ whole genome shotgun (WGS) entry which is preliminary data.</text>
</comment>
<feature type="signal peptide" evidence="1">
    <location>
        <begin position="1"/>
        <end position="16"/>
    </location>
</feature>